<accession>A0A9P6AR51</accession>
<reference evidence="2" key="1">
    <citation type="journal article" date="2020" name="Nat. Commun.">
        <title>Large-scale genome sequencing of mycorrhizal fungi provides insights into the early evolution of symbiotic traits.</title>
        <authorList>
            <person name="Miyauchi S."/>
            <person name="Kiss E."/>
            <person name="Kuo A."/>
            <person name="Drula E."/>
            <person name="Kohler A."/>
            <person name="Sanchez-Garcia M."/>
            <person name="Morin E."/>
            <person name="Andreopoulos B."/>
            <person name="Barry K.W."/>
            <person name="Bonito G."/>
            <person name="Buee M."/>
            <person name="Carver A."/>
            <person name="Chen C."/>
            <person name="Cichocki N."/>
            <person name="Clum A."/>
            <person name="Culley D."/>
            <person name="Crous P.W."/>
            <person name="Fauchery L."/>
            <person name="Girlanda M."/>
            <person name="Hayes R.D."/>
            <person name="Keri Z."/>
            <person name="LaButti K."/>
            <person name="Lipzen A."/>
            <person name="Lombard V."/>
            <person name="Magnuson J."/>
            <person name="Maillard F."/>
            <person name="Murat C."/>
            <person name="Nolan M."/>
            <person name="Ohm R.A."/>
            <person name="Pangilinan J."/>
            <person name="Pereira M.F."/>
            <person name="Perotto S."/>
            <person name="Peter M."/>
            <person name="Pfister S."/>
            <person name="Riley R."/>
            <person name="Sitrit Y."/>
            <person name="Stielow J.B."/>
            <person name="Szollosi G."/>
            <person name="Zifcakova L."/>
            <person name="Stursova M."/>
            <person name="Spatafora J.W."/>
            <person name="Tedersoo L."/>
            <person name="Vaario L.M."/>
            <person name="Yamada A."/>
            <person name="Yan M."/>
            <person name="Wang P."/>
            <person name="Xu J."/>
            <person name="Bruns T."/>
            <person name="Baldrian P."/>
            <person name="Vilgalys R."/>
            <person name="Dunand C."/>
            <person name="Henrissat B."/>
            <person name="Grigoriev I.V."/>
            <person name="Hibbett D."/>
            <person name="Nagy L.G."/>
            <person name="Martin F.M."/>
        </authorList>
    </citation>
    <scope>NUCLEOTIDE SEQUENCE</scope>
    <source>
        <strain evidence="2">UP504</strain>
    </source>
</reference>
<dbReference type="AlphaFoldDB" id="A0A9P6AR51"/>
<feature type="compositionally biased region" description="Polar residues" evidence="1">
    <location>
        <begin position="211"/>
        <end position="227"/>
    </location>
</feature>
<protein>
    <submittedName>
        <fullName evidence="2">Uncharacterized protein</fullName>
    </submittedName>
</protein>
<feature type="compositionally biased region" description="Polar residues" evidence="1">
    <location>
        <begin position="42"/>
        <end position="54"/>
    </location>
</feature>
<evidence type="ECO:0000313" key="3">
    <source>
        <dbReference type="Proteomes" id="UP000886523"/>
    </source>
</evidence>
<dbReference type="Proteomes" id="UP000886523">
    <property type="component" value="Unassembled WGS sequence"/>
</dbReference>
<name>A0A9P6AR51_9AGAM</name>
<sequence>MSPLPPDTDPLEYGNQFLKPRSALGLSLSGHDGTSKHKTNDRQGTGPLQTSSFSLHPHPLDHKLPPLAWVQSLVQKGHPSCPKPDENIKAGNGHAPGPELSSGSESHYSSNGQSIPLANSSNSDSIKRFVDRASQNGIRVNGNGGKPGLLGTPCIPKQHTNLSSPVSSWQNIHLRLQTQPPPPRLLRQARSRSITLASCTSNLARKLVYPEQSSNLHGSGNDEQATMSHDPRKTRYHYQGSVGPRGGHTTHFPVNTTSSPPVYPGWRPSLPTLEGEASDSSTAATEPNPWEETKSPQSSVHPPQPQGFQPSPNHFDRPSNQVRPNLICSPAFYGKGTIHAQFNLSLSYLLLMLQKHEHLGIILEILPPPEELSRFNFESEQYLLSVTPCDPPTPPLSPSFTPSDTDSSEVEIILKGEPEELPTLDPEAIHEAPVKSNLS</sequence>
<comment type="caution">
    <text evidence="2">The sequence shown here is derived from an EMBL/GenBank/DDBJ whole genome shotgun (WGS) entry which is preliminary data.</text>
</comment>
<feature type="region of interest" description="Disordered" evidence="1">
    <location>
        <begin position="76"/>
        <end position="123"/>
    </location>
</feature>
<feature type="region of interest" description="Disordered" evidence="1">
    <location>
        <begin position="1"/>
        <end position="59"/>
    </location>
</feature>
<feature type="compositionally biased region" description="Low complexity" evidence="1">
    <location>
        <begin position="101"/>
        <end position="114"/>
    </location>
</feature>
<feature type="region of interest" description="Disordered" evidence="1">
    <location>
        <begin position="211"/>
        <end position="321"/>
    </location>
</feature>
<feature type="region of interest" description="Disordered" evidence="1">
    <location>
        <begin position="415"/>
        <end position="439"/>
    </location>
</feature>
<evidence type="ECO:0000313" key="2">
    <source>
        <dbReference type="EMBL" id="KAF9509940.1"/>
    </source>
</evidence>
<dbReference type="EMBL" id="MU129026">
    <property type="protein sequence ID" value="KAF9509940.1"/>
    <property type="molecule type" value="Genomic_DNA"/>
</dbReference>
<proteinExistence type="predicted"/>
<gene>
    <name evidence="2" type="ORF">BS47DRAFT_1396460</name>
</gene>
<keyword evidence="3" id="KW-1185">Reference proteome</keyword>
<evidence type="ECO:0000256" key="1">
    <source>
        <dbReference type="SAM" id="MobiDB-lite"/>
    </source>
</evidence>
<feature type="compositionally biased region" description="Polar residues" evidence="1">
    <location>
        <begin position="307"/>
        <end position="321"/>
    </location>
</feature>
<organism evidence="2 3">
    <name type="scientific">Hydnum rufescens UP504</name>
    <dbReference type="NCBI Taxonomy" id="1448309"/>
    <lineage>
        <taxon>Eukaryota</taxon>
        <taxon>Fungi</taxon>
        <taxon>Dikarya</taxon>
        <taxon>Basidiomycota</taxon>
        <taxon>Agaricomycotina</taxon>
        <taxon>Agaricomycetes</taxon>
        <taxon>Cantharellales</taxon>
        <taxon>Hydnaceae</taxon>
        <taxon>Hydnum</taxon>
    </lineage>
</organism>